<comment type="caution">
    <text evidence="9">The sequence shown here is derived from an EMBL/GenBank/DDBJ whole genome shotgun (WGS) entry which is preliminary data.</text>
</comment>
<dbReference type="RefSeq" id="XP_068347905.1">
    <property type="nucleotide sequence ID" value="XM_068512416.1"/>
</dbReference>
<accession>A0A1J4J6E0</accession>
<dbReference type="Proteomes" id="UP000179807">
    <property type="component" value="Unassembled WGS sequence"/>
</dbReference>
<feature type="compositionally biased region" description="Basic residues" evidence="7">
    <location>
        <begin position="620"/>
        <end position="639"/>
    </location>
</feature>
<reference evidence="9" key="1">
    <citation type="submission" date="2016-10" db="EMBL/GenBank/DDBJ databases">
        <authorList>
            <person name="Benchimol M."/>
            <person name="Almeida L.G."/>
            <person name="Vasconcelos A.T."/>
            <person name="Perreira-Neves A."/>
            <person name="Rosa I.A."/>
            <person name="Tasca T."/>
            <person name="Bogo M.R."/>
            <person name="de Souza W."/>
        </authorList>
    </citation>
    <scope>NUCLEOTIDE SEQUENCE [LARGE SCALE GENOMIC DNA]</scope>
    <source>
        <strain evidence="9">K</strain>
    </source>
</reference>
<gene>
    <name evidence="9" type="ORF">TRFO_39056</name>
</gene>
<dbReference type="GO" id="GO:0006896">
    <property type="term" value="P:Golgi to vacuole transport"/>
    <property type="evidence" value="ECO:0007669"/>
    <property type="project" value="TreeGrafter"/>
</dbReference>
<dbReference type="Pfam" id="PF01602">
    <property type="entry name" value="Adaptin_N"/>
    <property type="match status" value="1"/>
</dbReference>
<evidence type="ECO:0000256" key="4">
    <source>
        <dbReference type="ARBA" id="ARBA00022737"/>
    </source>
</evidence>
<dbReference type="InterPro" id="IPR017105">
    <property type="entry name" value="AP3_complex_dsu"/>
</dbReference>
<keyword evidence="4" id="KW-0677">Repeat</keyword>
<evidence type="ECO:0000256" key="3">
    <source>
        <dbReference type="ARBA" id="ARBA00022448"/>
    </source>
</evidence>
<evidence type="ECO:0000313" key="9">
    <source>
        <dbReference type="EMBL" id="OHS94768.1"/>
    </source>
</evidence>
<comment type="subcellular location">
    <subcellularLocation>
        <location evidence="1">Endomembrane system</location>
    </subcellularLocation>
</comment>
<dbReference type="InterPro" id="IPR002553">
    <property type="entry name" value="Clathrin/coatomer_adapt-like_N"/>
</dbReference>
<dbReference type="GO" id="GO:0010008">
    <property type="term" value="C:endosome membrane"/>
    <property type="evidence" value="ECO:0007669"/>
    <property type="project" value="TreeGrafter"/>
</dbReference>
<dbReference type="AlphaFoldDB" id="A0A1J4J6E0"/>
<dbReference type="GeneID" id="94847120"/>
<sequence>MDFLSLRSIIFPVTRQLSDTVEKYLSLSNDPTQLSYYVSDLFAQLQNELHDENPEVRADAVQQLVFLRAMGHDTAWADFAVLEVMSIENYSCKRIAYTSASQSWQPHSDVVLMATNRIIKDLTSNNHFFTSLVLSSVTPFLSNQLAQDIASDVILQLNSSKSSIRQKAAVTFYHICLKFPDALRPGFASLRARLDDEDISVVFSTLTVMCELCYMNPKNFIGFIPKLFKMLNSCSHSWVTLRVLTLLRTLSSVEPRLPKKLIQPLTIVLETTPSVFVMYECVKAIIEIPISNQNLLAAATYRLQSFLHVPDSNLRFLCLSLFIKLMKIQPKLVSQHRDLISMCLDSDNELERLMALDLMSNLVTPKTIDTVVNKMLLHFQESTFTPFRDSMIEKVVDMCTRNDYELIQDFEWFISILMDFVEGGDFTCGELLSQQFIELAYRVPDIRPKLIPEMGNILDSINSRKLSQDCRTALLLTACHILSEFAEDSEMFAKVLQPIIVENDDRVQEACLTTSFILYLKCKTEEEFDRIESMFDLKLPLFVQSRFIDIQDTALSLIELVSKCKIIRGKGEMEIFKESFLDQTSFEEIEAPAELNEPFTIFDGNDEELDVLYPYIRKRQQKRKHRNHNHNHKHKHRHRENTENSKINEKENEENNEENEKEAAKEDAFVERMIRRKQHRQKKKSQNQEDLPVTGPLIRSRIQQLGKNSSISVAASEFIPTQKTLEVSLEIFNVSKSYIPSIDFSVFETHSVHIKESEPLNSGIEPGSSVQHSIFLNVEDLTAPQLVKIIFVPISGESLEVKMKIFPSYFLIPVDAGLMSHAESKVCFKKSKTFEINTCKPKEVLQSVVNVLQANVASNENEKSKTLLSKTSINEYVYSTITYEETNIQVEVGSPNERLSISLLKEVELKMKSLSS</sequence>
<comment type="similarity">
    <text evidence="2">Belongs to the adaptor complexes large subunit family.</text>
</comment>
<name>A0A1J4J6E0_9EUKA</name>
<organism evidence="9 10">
    <name type="scientific">Tritrichomonas foetus</name>
    <dbReference type="NCBI Taxonomy" id="1144522"/>
    <lineage>
        <taxon>Eukaryota</taxon>
        <taxon>Metamonada</taxon>
        <taxon>Parabasalia</taxon>
        <taxon>Tritrichomonadida</taxon>
        <taxon>Tritrichomonadidae</taxon>
        <taxon>Tritrichomonas</taxon>
    </lineage>
</organism>
<feature type="region of interest" description="Disordered" evidence="7">
    <location>
        <begin position="620"/>
        <end position="669"/>
    </location>
</feature>
<evidence type="ECO:0000256" key="2">
    <source>
        <dbReference type="ARBA" id="ARBA00006613"/>
    </source>
</evidence>
<feature type="compositionally biased region" description="Acidic residues" evidence="7">
    <location>
        <begin position="651"/>
        <end position="660"/>
    </location>
</feature>
<feature type="compositionally biased region" description="Basic and acidic residues" evidence="7">
    <location>
        <begin position="640"/>
        <end position="650"/>
    </location>
</feature>
<dbReference type="GO" id="GO:0030123">
    <property type="term" value="C:AP-3 adaptor complex"/>
    <property type="evidence" value="ECO:0007669"/>
    <property type="project" value="InterPro"/>
</dbReference>
<dbReference type="GO" id="GO:0006623">
    <property type="term" value="P:protein targeting to vacuole"/>
    <property type="evidence" value="ECO:0007669"/>
    <property type="project" value="TreeGrafter"/>
</dbReference>
<dbReference type="VEuPathDB" id="TrichDB:TRFO_39056"/>
<keyword evidence="3" id="KW-0813">Transport</keyword>
<keyword evidence="5" id="KW-0653">Protein transport</keyword>
<keyword evidence="6" id="KW-0472">Membrane</keyword>
<keyword evidence="10" id="KW-1185">Reference proteome</keyword>
<dbReference type="PANTHER" id="PTHR22781:SF12">
    <property type="entry name" value="AP-3 COMPLEX SUBUNIT DELTA-1"/>
    <property type="match status" value="1"/>
</dbReference>
<evidence type="ECO:0000256" key="5">
    <source>
        <dbReference type="ARBA" id="ARBA00022927"/>
    </source>
</evidence>
<evidence type="ECO:0000256" key="7">
    <source>
        <dbReference type="SAM" id="MobiDB-lite"/>
    </source>
</evidence>
<dbReference type="EMBL" id="MLAK01001292">
    <property type="protein sequence ID" value="OHS94768.1"/>
    <property type="molecule type" value="Genomic_DNA"/>
</dbReference>
<dbReference type="OrthoDB" id="10264595at2759"/>
<evidence type="ECO:0000256" key="1">
    <source>
        <dbReference type="ARBA" id="ARBA00004308"/>
    </source>
</evidence>
<evidence type="ECO:0000259" key="8">
    <source>
        <dbReference type="Pfam" id="PF01602"/>
    </source>
</evidence>
<dbReference type="InterPro" id="IPR011989">
    <property type="entry name" value="ARM-like"/>
</dbReference>
<protein>
    <submittedName>
        <fullName evidence="9">Adaptin N terminal region family protein</fullName>
    </submittedName>
</protein>
<evidence type="ECO:0000313" key="10">
    <source>
        <dbReference type="Proteomes" id="UP000179807"/>
    </source>
</evidence>
<dbReference type="Gene3D" id="1.25.10.10">
    <property type="entry name" value="Leucine-rich Repeat Variant"/>
    <property type="match status" value="1"/>
</dbReference>
<proteinExistence type="inferred from homology"/>
<feature type="domain" description="Clathrin/coatomer adaptor adaptin-like N-terminal" evidence="8">
    <location>
        <begin position="43"/>
        <end position="561"/>
    </location>
</feature>
<dbReference type="PANTHER" id="PTHR22781">
    <property type="entry name" value="DELTA ADAPTIN-RELATED"/>
    <property type="match status" value="1"/>
</dbReference>
<evidence type="ECO:0000256" key="6">
    <source>
        <dbReference type="ARBA" id="ARBA00023136"/>
    </source>
</evidence>
<dbReference type="InterPro" id="IPR016024">
    <property type="entry name" value="ARM-type_fold"/>
</dbReference>
<dbReference type="SUPFAM" id="SSF48371">
    <property type="entry name" value="ARM repeat"/>
    <property type="match status" value="1"/>
</dbReference>